<evidence type="ECO:0000313" key="9">
    <source>
        <dbReference type="Proteomes" id="UP000321089"/>
    </source>
</evidence>
<dbReference type="PANTHER" id="PTHR42743">
    <property type="entry name" value="AMINO-ACID AMINOTRANSFERASE"/>
    <property type="match status" value="1"/>
</dbReference>
<evidence type="ECO:0000313" key="7">
    <source>
        <dbReference type="EMBL" id="PPV14627.1"/>
    </source>
</evidence>
<keyword evidence="3 5" id="KW-0663">Pyridoxal phosphate</keyword>
<keyword evidence="7" id="KW-0032">Aminotransferase</keyword>
<dbReference type="Pfam" id="PF01063">
    <property type="entry name" value="Aminotran_4"/>
    <property type="match status" value="1"/>
</dbReference>
<name>A0A0A6PSG7_CLOBU</name>
<comment type="similarity">
    <text evidence="2 4">Belongs to the class-IV pyridoxal-phosphate-dependent aminotransferase family.</text>
</comment>
<dbReference type="InterPro" id="IPR043132">
    <property type="entry name" value="BCAT-like_C"/>
</dbReference>
<dbReference type="GO" id="GO:0008483">
    <property type="term" value="F:transaminase activity"/>
    <property type="evidence" value="ECO:0007669"/>
    <property type="project" value="UniProtKB-KW"/>
</dbReference>
<dbReference type="Proteomes" id="UP000238081">
    <property type="component" value="Unassembled WGS sequence"/>
</dbReference>
<comment type="cofactor">
    <cofactor evidence="1 5">
        <name>pyridoxal 5'-phosphate</name>
        <dbReference type="ChEBI" id="CHEBI:597326"/>
    </cofactor>
</comment>
<evidence type="ECO:0000256" key="3">
    <source>
        <dbReference type="ARBA" id="ARBA00022898"/>
    </source>
</evidence>
<comment type="caution">
    <text evidence="7">The sequence shown here is derived from an EMBL/GenBank/DDBJ whole genome shotgun (WGS) entry which is preliminary data.</text>
</comment>
<evidence type="ECO:0000313" key="8">
    <source>
        <dbReference type="Proteomes" id="UP000238081"/>
    </source>
</evidence>
<dbReference type="InterPro" id="IPR050571">
    <property type="entry name" value="Class-IV_PLP-Dep_Aminotrnsfr"/>
</dbReference>
<protein>
    <submittedName>
        <fullName evidence="7">Aminotransferase class IV</fullName>
    </submittedName>
    <submittedName>
        <fullName evidence="6">Branched-chain amino acid aminotransferase</fullName>
    </submittedName>
</protein>
<dbReference type="EMBL" id="BKBC01000005">
    <property type="protein sequence ID" value="GEQ20087.1"/>
    <property type="molecule type" value="Genomic_DNA"/>
</dbReference>
<evidence type="ECO:0000256" key="5">
    <source>
        <dbReference type="RuleBase" id="RU004516"/>
    </source>
</evidence>
<dbReference type="EMBL" id="LRDH01000107">
    <property type="protein sequence ID" value="PPV14627.1"/>
    <property type="molecule type" value="Genomic_DNA"/>
</dbReference>
<evidence type="ECO:0000256" key="2">
    <source>
        <dbReference type="ARBA" id="ARBA00009320"/>
    </source>
</evidence>
<dbReference type="PROSITE" id="PS00770">
    <property type="entry name" value="AA_TRANSFER_CLASS_4"/>
    <property type="match status" value="1"/>
</dbReference>
<dbReference type="Proteomes" id="UP000321089">
    <property type="component" value="Unassembled WGS sequence"/>
</dbReference>
<sequence>MEERVIYEVLRIIDGKPIFLEEHVKRMENSFMIVGEEFPLKYEDIYRIIDSTVKSENKMIGNIKITYCLNSGELKVFFIPHSYPTDEMYRKGVKTILYFGERNNPNAKIINDDFRSKVTAEINENNAYEAILVDRNGFITEGSKSNIFMIKGNELITSPIKAVLPGVTRGKIIEIAHSVGIKVIEEEFSYKNIDKLDGMFISGTSPEILPINAVGEIKLNPENNIIKILSEEYHKEIKKYL</sequence>
<proteinExistence type="inferred from homology"/>
<dbReference type="SUPFAM" id="SSF56752">
    <property type="entry name" value="D-aminoacid aminotransferase-like PLP-dependent enzymes"/>
    <property type="match status" value="1"/>
</dbReference>
<evidence type="ECO:0000256" key="1">
    <source>
        <dbReference type="ARBA" id="ARBA00001933"/>
    </source>
</evidence>
<dbReference type="RefSeq" id="WP_043663363.1">
    <property type="nucleotide sequence ID" value="NZ_BKBC01000005.1"/>
</dbReference>
<dbReference type="CDD" id="cd00449">
    <property type="entry name" value="PLPDE_IV"/>
    <property type="match status" value="1"/>
</dbReference>
<dbReference type="InterPro" id="IPR036038">
    <property type="entry name" value="Aminotransferase-like"/>
</dbReference>
<accession>A0A0A6PSG7</accession>
<dbReference type="InterPro" id="IPR043131">
    <property type="entry name" value="BCAT-like_N"/>
</dbReference>
<keyword evidence="7" id="KW-0808">Transferase</keyword>
<evidence type="ECO:0000313" key="6">
    <source>
        <dbReference type="EMBL" id="GEQ20087.1"/>
    </source>
</evidence>
<dbReference type="GO" id="GO:0005829">
    <property type="term" value="C:cytosol"/>
    <property type="evidence" value="ECO:0007669"/>
    <property type="project" value="TreeGrafter"/>
</dbReference>
<dbReference type="Gene3D" id="3.30.470.10">
    <property type="match status" value="1"/>
</dbReference>
<organism evidence="7 8">
    <name type="scientific">Clostridium butyricum</name>
    <dbReference type="NCBI Taxonomy" id="1492"/>
    <lineage>
        <taxon>Bacteria</taxon>
        <taxon>Bacillati</taxon>
        <taxon>Bacillota</taxon>
        <taxon>Clostridia</taxon>
        <taxon>Eubacteriales</taxon>
        <taxon>Clostridiaceae</taxon>
        <taxon>Clostridium</taxon>
    </lineage>
</organism>
<dbReference type="InterPro" id="IPR018300">
    <property type="entry name" value="Aminotrans_IV_CS"/>
</dbReference>
<dbReference type="AlphaFoldDB" id="A0A0A6PSG7"/>
<dbReference type="GO" id="GO:0008652">
    <property type="term" value="P:amino acid biosynthetic process"/>
    <property type="evidence" value="ECO:0007669"/>
    <property type="project" value="UniProtKB-ARBA"/>
</dbReference>
<reference evidence="7 8" key="1">
    <citation type="submission" date="2016-01" db="EMBL/GenBank/DDBJ databases">
        <title>Characterization of the Clostridium difficile lineages that are prevalent in Hong Kong and China.</title>
        <authorList>
            <person name="Kwok J.S.-L."/>
            <person name="Lam W.-Y."/>
            <person name="Ip M."/>
            <person name="Chan T.-F."/>
            <person name="Hawkey P.M."/>
            <person name="Tsui S.K.-W."/>
        </authorList>
    </citation>
    <scope>NUCLEOTIDE SEQUENCE [LARGE SCALE GENOMIC DNA]</scope>
    <source>
        <strain evidence="7 8">300064</strain>
    </source>
</reference>
<dbReference type="Gene3D" id="3.20.10.10">
    <property type="entry name" value="D-amino Acid Aminotransferase, subunit A, domain 2"/>
    <property type="match status" value="1"/>
</dbReference>
<dbReference type="GO" id="GO:0046394">
    <property type="term" value="P:carboxylic acid biosynthetic process"/>
    <property type="evidence" value="ECO:0007669"/>
    <property type="project" value="UniProtKB-ARBA"/>
</dbReference>
<dbReference type="PANTHER" id="PTHR42743:SF11">
    <property type="entry name" value="AMINODEOXYCHORISMATE LYASE"/>
    <property type="match status" value="1"/>
</dbReference>
<reference evidence="6 9" key="2">
    <citation type="submission" date="2019-07" db="EMBL/GenBank/DDBJ databases">
        <title>Whole genome shotgun sequence of Clostridium butyricum NBRC 3858.</title>
        <authorList>
            <person name="Hosoyama A."/>
            <person name="Uohara A."/>
            <person name="Ohji S."/>
            <person name="Ichikawa N."/>
        </authorList>
    </citation>
    <scope>NUCLEOTIDE SEQUENCE [LARGE SCALE GENOMIC DNA]</scope>
    <source>
        <strain evidence="6 9">NBRC 3858</strain>
    </source>
</reference>
<evidence type="ECO:0000256" key="4">
    <source>
        <dbReference type="RuleBase" id="RU004106"/>
    </source>
</evidence>
<gene>
    <name evidence="7" type="ORF">AWN73_02635</name>
    <name evidence="6" type="ORF">CBU02nite_05930</name>
</gene>
<dbReference type="FunFam" id="3.20.10.10:FF:000002">
    <property type="entry name" value="D-alanine aminotransferase"/>
    <property type="match status" value="1"/>
</dbReference>
<dbReference type="InterPro" id="IPR001544">
    <property type="entry name" value="Aminotrans_IV"/>
</dbReference>